<dbReference type="RefSeq" id="WP_110141840.1">
    <property type="nucleotide sequence ID" value="NZ_QHJG01000006.1"/>
</dbReference>
<feature type="transmembrane region" description="Helical" evidence="2">
    <location>
        <begin position="109"/>
        <end position="129"/>
    </location>
</feature>
<sequence length="193" mass="21031">MPQGTTYSTVLERLQARAPQSSSAHRNAQRGNAGLAVTQLSVQAGMQIVNATSPIPLIPISFAQVLNSGYALCREDTHLNEKVIQGLQAIFSAVILGLAITLVFDDEQIVGQVMYLFQLLYSSLLLVSWGGSEVSKEPTPTSTANAVAPRMLKSIIKNPIEDDEEMGKQSEHEDDAENDEEMQLSNRKNTSSR</sequence>
<protein>
    <submittedName>
        <fullName evidence="3">Uncharacterized protein</fullName>
    </submittedName>
</protein>
<evidence type="ECO:0000256" key="1">
    <source>
        <dbReference type="SAM" id="MobiDB-lite"/>
    </source>
</evidence>
<evidence type="ECO:0000313" key="6">
    <source>
        <dbReference type="Proteomes" id="UP000287374"/>
    </source>
</evidence>
<name>A0A317U6C9_9GAMM</name>
<dbReference type="EMBL" id="RZGX01000007">
    <property type="protein sequence ID" value="RUR23696.1"/>
    <property type="molecule type" value="Genomic_DNA"/>
</dbReference>
<dbReference type="Proteomes" id="UP000287374">
    <property type="component" value="Unassembled WGS sequence"/>
</dbReference>
<keyword evidence="2" id="KW-1133">Transmembrane helix</keyword>
<keyword evidence="6" id="KW-1185">Reference proteome</keyword>
<reference evidence="3 5" key="1">
    <citation type="submission" date="2018-05" db="EMBL/GenBank/DDBJ databases">
        <title>Legionella qingyii sp.nov., whole genome shotgun sequence.</title>
        <authorList>
            <person name="Wu H."/>
            <person name="Zhu Q."/>
            <person name="Hu C."/>
        </authorList>
    </citation>
    <scope>NUCLEOTIDE SEQUENCE [LARGE SCALE GENOMIC DNA]</scope>
    <source>
        <strain evidence="3 5">HEB18</strain>
    </source>
</reference>
<gene>
    <name evidence="3" type="ORF">DGG96_04895</name>
    <name evidence="4" type="ORF">ELY20_06720</name>
</gene>
<keyword evidence="2" id="KW-0472">Membrane</keyword>
<dbReference type="Proteomes" id="UP000247152">
    <property type="component" value="Unassembled WGS sequence"/>
</dbReference>
<feature type="region of interest" description="Disordered" evidence="1">
    <location>
        <begin position="158"/>
        <end position="193"/>
    </location>
</feature>
<dbReference type="EMBL" id="QHJG01000006">
    <property type="protein sequence ID" value="PWY56748.1"/>
    <property type="molecule type" value="Genomic_DNA"/>
</dbReference>
<evidence type="ECO:0000313" key="3">
    <source>
        <dbReference type="EMBL" id="PWY56748.1"/>
    </source>
</evidence>
<feature type="compositionally biased region" description="Polar residues" evidence="1">
    <location>
        <begin position="183"/>
        <end position="193"/>
    </location>
</feature>
<evidence type="ECO:0000313" key="4">
    <source>
        <dbReference type="EMBL" id="RUR23696.1"/>
    </source>
</evidence>
<comment type="caution">
    <text evidence="3">The sequence shown here is derived from an EMBL/GenBank/DDBJ whole genome shotgun (WGS) entry which is preliminary data.</text>
</comment>
<evidence type="ECO:0000313" key="5">
    <source>
        <dbReference type="Proteomes" id="UP000247152"/>
    </source>
</evidence>
<feature type="compositionally biased region" description="Acidic residues" evidence="1">
    <location>
        <begin position="172"/>
        <end position="182"/>
    </location>
</feature>
<evidence type="ECO:0000256" key="2">
    <source>
        <dbReference type="SAM" id="Phobius"/>
    </source>
</evidence>
<accession>A0A317U6C9</accession>
<proteinExistence type="predicted"/>
<feature type="transmembrane region" description="Helical" evidence="2">
    <location>
        <begin position="83"/>
        <end position="103"/>
    </location>
</feature>
<organism evidence="3 5">
    <name type="scientific">Legionella qingyii</name>
    <dbReference type="NCBI Taxonomy" id="2184757"/>
    <lineage>
        <taxon>Bacteria</taxon>
        <taxon>Pseudomonadati</taxon>
        <taxon>Pseudomonadota</taxon>
        <taxon>Gammaproteobacteria</taxon>
        <taxon>Legionellales</taxon>
        <taxon>Legionellaceae</taxon>
        <taxon>Legionella</taxon>
    </lineage>
</organism>
<dbReference type="AlphaFoldDB" id="A0A317U6C9"/>
<dbReference type="OrthoDB" id="5637719at2"/>
<reference evidence="4 6" key="2">
    <citation type="submission" date="2018-12" db="EMBL/GenBank/DDBJ databases">
        <title>Legionella sp,whole genome shotgun sequence.</title>
        <authorList>
            <person name="Wu H."/>
        </authorList>
    </citation>
    <scope>NUCLEOTIDE SEQUENCE [LARGE SCALE GENOMIC DNA]</scope>
    <source>
        <strain evidence="6">km489</strain>
        <strain evidence="4">Km489</strain>
    </source>
</reference>
<keyword evidence="2" id="KW-0812">Transmembrane</keyword>